<feature type="chain" id="PRO_5047060749" evidence="1">
    <location>
        <begin position="20"/>
        <end position="147"/>
    </location>
</feature>
<accession>A0ABU1V0H0</accession>
<comment type="caution">
    <text evidence="2">The sequence shown here is derived from an EMBL/GenBank/DDBJ whole genome shotgun (WGS) entry which is preliminary data.</text>
</comment>
<dbReference type="Proteomes" id="UP001253595">
    <property type="component" value="Unassembled WGS sequence"/>
</dbReference>
<evidence type="ECO:0000256" key="1">
    <source>
        <dbReference type="SAM" id="SignalP"/>
    </source>
</evidence>
<sequence>MKYCLYALLLIQSMAAAMEEPSTMNWKTLTLHITDIDLKRPGEIVVMVFQEDGFPKDHQKAIKKYSIDPLESHHQLSIQVPDGKFALKIHHDEDKSGTMTKNWTGIIPAEGVGFSSGAKVKFGPPSFKAAQMELPESGETNISIIYP</sequence>
<dbReference type="RefSeq" id="WP_310073656.1">
    <property type="nucleotide sequence ID" value="NZ_JAVDVX010000005.1"/>
</dbReference>
<evidence type="ECO:0000313" key="2">
    <source>
        <dbReference type="EMBL" id="MDR7090934.1"/>
    </source>
</evidence>
<reference evidence="2 3" key="1">
    <citation type="submission" date="2023-07" db="EMBL/GenBank/DDBJ databases">
        <title>Sorghum-associated microbial communities from plants grown in Nebraska, USA.</title>
        <authorList>
            <person name="Schachtman D."/>
        </authorList>
    </citation>
    <scope>NUCLEOTIDE SEQUENCE [LARGE SCALE GENOMIC DNA]</scope>
    <source>
        <strain evidence="2 3">BE190</strain>
    </source>
</reference>
<dbReference type="Pfam" id="PF09912">
    <property type="entry name" value="DUF2141"/>
    <property type="match status" value="1"/>
</dbReference>
<proteinExistence type="predicted"/>
<protein>
    <submittedName>
        <fullName evidence="2">Uncharacterized protein (DUF2141 family)</fullName>
    </submittedName>
</protein>
<feature type="signal peptide" evidence="1">
    <location>
        <begin position="1"/>
        <end position="19"/>
    </location>
</feature>
<gene>
    <name evidence="2" type="ORF">J2X05_002960</name>
</gene>
<dbReference type="EMBL" id="JAVDVX010000005">
    <property type="protein sequence ID" value="MDR7090934.1"/>
    <property type="molecule type" value="Genomic_DNA"/>
</dbReference>
<dbReference type="InterPro" id="IPR018673">
    <property type="entry name" value="DUF2141"/>
</dbReference>
<organism evidence="2 3">
    <name type="scientific">Cellvibrio fibrivorans</name>
    <dbReference type="NCBI Taxonomy" id="126350"/>
    <lineage>
        <taxon>Bacteria</taxon>
        <taxon>Pseudomonadati</taxon>
        <taxon>Pseudomonadota</taxon>
        <taxon>Gammaproteobacteria</taxon>
        <taxon>Cellvibrionales</taxon>
        <taxon>Cellvibrionaceae</taxon>
        <taxon>Cellvibrio</taxon>
    </lineage>
</organism>
<evidence type="ECO:0000313" key="3">
    <source>
        <dbReference type="Proteomes" id="UP001253595"/>
    </source>
</evidence>
<keyword evidence="3" id="KW-1185">Reference proteome</keyword>
<keyword evidence="1" id="KW-0732">Signal</keyword>
<name>A0ABU1V0H0_9GAMM</name>